<feature type="compositionally biased region" description="Basic and acidic residues" evidence="1">
    <location>
        <begin position="13"/>
        <end position="35"/>
    </location>
</feature>
<comment type="caution">
    <text evidence="2">The sequence shown here is derived from an EMBL/GenBank/DDBJ whole genome shotgun (WGS) entry which is preliminary data.</text>
</comment>
<dbReference type="KEGG" id="tng:GSTEN00036965G001"/>
<sequence>GGGVAGGAPVFGSEHRARASCDQTSEERRGAEGDLHQACSAQQPCCPDQLSENRRQDPGGAHAKTPEPRSVETDMPQRVCVCVCRSLVLIYKLPATRRRSMPSNRLRVQSSSWSKACQPRHGYSTHTRVCVF</sequence>
<gene>
    <name evidence="2" type="ORF">GSTENG00036965001</name>
</gene>
<organism evidence="2">
    <name type="scientific">Tetraodon nigroviridis</name>
    <name type="common">Spotted green pufferfish</name>
    <name type="synonym">Chelonodon nigroviridis</name>
    <dbReference type="NCBI Taxonomy" id="99883"/>
    <lineage>
        <taxon>Eukaryota</taxon>
        <taxon>Metazoa</taxon>
        <taxon>Chordata</taxon>
        <taxon>Craniata</taxon>
        <taxon>Vertebrata</taxon>
        <taxon>Euteleostomi</taxon>
        <taxon>Actinopterygii</taxon>
        <taxon>Neopterygii</taxon>
        <taxon>Teleostei</taxon>
        <taxon>Neoteleostei</taxon>
        <taxon>Acanthomorphata</taxon>
        <taxon>Eupercaria</taxon>
        <taxon>Tetraodontiformes</taxon>
        <taxon>Tetradontoidea</taxon>
        <taxon>Tetraodontidae</taxon>
        <taxon>Tetraodon</taxon>
    </lineage>
</organism>
<reference evidence="2" key="2">
    <citation type="submission" date="2004-02" db="EMBL/GenBank/DDBJ databases">
        <authorList>
            <consortium name="Genoscope"/>
            <consortium name="Whitehead Institute Centre for Genome Research"/>
        </authorList>
    </citation>
    <scope>NUCLEOTIDE SEQUENCE</scope>
</reference>
<feature type="region of interest" description="Disordered" evidence="1">
    <location>
        <begin position="1"/>
        <end position="35"/>
    </location>
</feature>
<dbReference type="EMBL" id="CAAE01016941">
    <property type="protein sequence ID" value="CAG13620.1"/>
    <property type="molecule type" value="Genomic_DNA"/>
</dbReference>
<accession>Q4RDB2</accession>
<name>Q4RDB2_TETNG</name>
<feature type="non-terminal residue" evidence="2">
    <location>
        <position position="1"/>
    </location>
</feature>
<proteinExistence type="predicted"/>
<dbReference type="AlphaFoldDB" id="Q4RDB2"/>
<evidence type="ECO:0000256" key="1">
    <source>
        <dbReference type="SAM" id="MobiDB-lite"/>
    </source>
</evidence>
<protein>
    <submittedName>
        <fullName evidence="2">(spotted green pufferfish) hypothetical protein</fullName>
    </submittedName>
</protein>
<evidence type="ECO:0000313" key="2">
    <source>
        <dbReference type="EMBL" id="CAG13620.1"/>
    </source>
</evidence>
<feature type="region of interest" description="Disordered" evidence="1">
    <location>
        <begin position="49"/>
        <end position="74"/>
    </location>
</feature>
<reference evidence="2" key="1">
    <citation type="journal article" date="2004" name="Nature">
        <title>Genome duplication in the teleost fish Tetraodon nigroviridis reveals the early vertebrate proto-karyotype.</title>
        <authorList>
            <person name="Jaillon O."/>
            <person name="Aury J.-M."/>
            <person name="Brunet F."/>
            <person name="Petit J.-L."/>
            <person name="Stange-Thomann N."/>
            <person name="Mauceli E."/>
            <person name="Bouneau L."/>
            <person name="Fischer C."/>
            <person name="Ozouf-Costaz C."/>
            <person name="Bernot A."/>
            <person name="Nicaud S."/>
            <person name="Jaffe D."/>
            <person name="Fisher S."/>
            <person name="Lutfalla G."/>
            <person name="Dossat C."/>
            <person name="Segurens B."/>
            <person name="Dasilva C."/>
            <person name="Salanoubat M."/>
            <person name="Levy M."/>
            <person name="Boudet N."/>
            <person name="Castellano S."/>
            <person name="Anthouard V."/>
            <person name="Jubin C."/>
            <person name="Castelli V."/>
            <person name="Katinka M."/>
            <person name="Vacherie B."/>
            <person name="Biemont C."/>
            <person name="Skalli Z."/>
            <person name="Cattolico L."/>
            <person name="Poulain J."/>
            <person name="De Berardinis V."/>
            <person name="Cruaud C."/>
            <person name="Duprat S."/>
            <person name="Brottier P."/>
            <person name="Coutanceau J.-P."/>
            <person name="Gouzy J."/>
            <person name="Parra G."/>
            <person name="Lardier G."/>
            <person name="Chapple C."/>
            <person name="McKernan K.J."/>
            <person name="McEwan P."/>
            <person name="Bosak S."/>
            <person name="Kellis M."/>
            <person name="Volff J.-N."/>
            <person name="Guigo R."/>
            <person name="Zody M.C."/>
            <person name="Mesirov J."/>
            <person name="Lindblad-Toh K."/>
            <person name="Birren B."/>
            <person name="Nusbaum C."/>
            <person name="Kahn D."/>
            <person name="Robinson-Rechavi M."/>
            <person name="Laudet V."/>
            <person name="Schachter V."/>
            <person name="Quetier F."/>
            <person name="Saurin W."/>
            <person name="Scarpelli C."/>
            <person name="Wincker P."/>
            <person name="Lander E.S."/>
            <person name="Weissenbach J."/>
            <person name="Roest Crollius H."/>
        </authorList>
    </citation>
    <scope>NUCLEOTIDE SEQUENCE [LARGE SCALE GENOMIC DNA]</scope>
</reference>